<dbReference type="GO" id="GO:0008615">
    <property type="term" value="P:pyridoxine biosynthetic process"/>
    <property type="evidence" value="ECO:0007669"/>
    <property type="project" value="InterPro"/>
</dbReference>
<evidence type="ECO:0000256" key="1">
    <source>
        <dbReference type="ARBA" id="ARBA00001917"/>
    </source>
</evidence>
<dbReference type="SUPFAM" id="SSF50475">
    <property type="entry name" value="FMN-binding split barrel"/>
    <property type="match status" value="1"/>
</dbReference>
<comment type="pathway">
    <text evidence="2">Cofactor metabolism; pyridoxal 5'-phosphate salvage; pyridoxal 5'-phosphate from pyridoxamine 5'-phosphate: step 1/1.</text>
</comment>
<dbReference type="PANTHER" id="PTHR10851:SF4">
    <property type="entry name" value="PYRIDOXAL 5'-PHOSPHATE SYNTHASE"/>
    <property type="match status" value="1"/>
</dbReference>
<keyword evidence="7" id="KW-0560">Oxidoreductase</keyword>
<dbReference type="PANTHER" id="PTHR10851">
    <property type="entry name" value="PYRIDOXINE-5-PHOSPHATE OXIDASE"/>
    <property type="match status" value="1"/>
</dbReference>
<dbReference type="GO" id="GO:0004733">
    <property type="term" value="F:pyridoxamine phosphate oxidase activity"/>
    <property type="evidence" value="ECO:0007669"/>
    <property type="project" value="UniProtKB-EC"/>
</dbReference>
<name>A0A7R9F3M7_9NEOP</name>
<dbReference type="AlphaFoldDB" id="A0A7R9F3M7"/>
<evidence type="ECO:0000256" key="4">
    <source>
        <dbReference type="ARBA" id="ARBA00012801"/>
    </source>
</evidence>
<evidence type="ECO:0000256" key="7">
    <source>
        <dbReference type="ARBA" id="ARBA00023002"/>
    </source>
</evidence>
<dbReference type="UniPathway" id="UPA01068">
    <property type="reaction ID" value="UER00304"/>
</dbReference>
<dbReference type="GO" id="GO:0010181">
    <property type="term" value="F:FMN binding"/>
    <property type="evidence" value="ECO:0007669"/>
    <property type="project" value="InterPro"/>
</dbReference>
<evidence type="ECO:0000256" key="3">
    <source>
        <dbReference type="ARBA" id="ARBA00005037"/>
    </source>
</evidence>
<accession>A0A7R9F3M7</accession>
<evidence type="ECO:0000256" key="2">
    <source>
        <dbReference type="ARBA" id="ARBA00004738"/>
    </source>
</evidence>
<proteinExistence type="predicted"/>
<keyword evidence="6" id="KW-0288">FMN</keyword>
<evidence type="ECO:0000256" key="5">
    <source>
        <dbReference type="ARBA" id="ARBA00022630"/>
    </source>
</evidence>
<gene>
    <name evidence="8" type="ORF">TBIB3V08_LOCUS8672</name>
</gene>
<keyword evidence="5" id="KW-0285">Flavoprotein</keyword>
<evidence type="ECO:0000313" key="8">
    <source>
        <dbReference type="EMBL" id="CAD7446338.1"/>
    </source>
</evidence>
<evidence type="ECO:0000256" key="6">
    <source>
        <dbReference type="ARBA" id="ARBA00022643"/>
    </source>
</evidence>
<dbReference type="EC" id="1.4.3.5" evidence="4"/>
<comment type="pathway">
    <text evidence="3">Cofactor metabolism; pyridoxal 5'-phosphate salvage; pyridoxal 5'-phosphate from pyridoxine 5'-phosphate: step 1/1.</text>
</comment>
<dbReference type="InterPro" id="IPR000659">
    <property type="entry name" value="Pyridox_Oxase"/>
</dbReference>
<dbReference type="Gene3D" id="2.30.110.10">
    <property type="entry name" value="Electron Transport, Fmn-binding Protein, Chain A"/>
    <property type="match status" value="2"/>
</dbReference>
<protein>
    <recommendedName>
        <fullName evidence="4">pyridoxal 5'-phosphate synthase</fullName>
        <ecNumber evidence="4">1.4.3.5</ecNumber>
    </recommendedName>
</protein>
<dbReference type="InterPro" id="IPR012349">
    <property type="entry name" value="Split_barrel_FMN-bd"/>
</dbReference>
<reference evidence="8" key="1">
    <citation type="submission" date="2020-11" db="EMBL/GenBank/DDBJ databases">
        <authorList>
            <person name="Tran Van P."/>
        </authorList>
    </citation>
    <scope>NUCLEOTIDE SEQUENCE</scope>
</reference>
<comment type="cofactor">
    <cofactor evidence="1">
        <name>FMN</name>
        <dbReference type="ChEBI" id="CHEBI:58210"/>
    </cofactor>
</comment>
<sequence>MKLAHSIPFQNSDMNSLNGEVIEESDLTKIEYNSCEPFQLFKEWYRDACNSSISLPSALCFSTASSEGAISSRTLLLRRLDDDGFVVMTDSRSSKAKDLVRISGHISELETKEVEEVYNNEPLYCKIRSHICHQGQPIDWQTHKDRHDQLLIQVREGKKLPMPDHVVGYKLIPDFMDFYYALGMAIGDRLMFKKTSKNNTWETTRVYA</sequence>
<dbReference type="EMBL" id="OD567930">
    <property type="protein sequence ID" value="CAD7446338.1"/>
    <property type="molecule type" value="Genomic_DNA"/>
</dbReference>
<organism evidence="8">
    <name type="scientific">Timema bartmani</name>
    <dbReference type="NCBI Taxonomy" id="61472"/>
    <lineage>
        <taxon>Eukaryota</taxon>
        <taxon>Metazoa</taxon>
        <taxon>Ecdysozoa</taxon>
        <taxon>Arthropoda</taxon>
        <taxon>Hexapoda</taxon>
        <taxon>Insecta</taxon>
        <taxon>Pterygota</taxon>
        <taxon>Neoptera</taxon>
        <taxon>Polyneoptera</taxon>
        <taxon>Phasmatodea</taxon>
        <taxon>Timematodea</taxon>
        <taxon>Timematoidea</taxon>
        <taxon>Timematidae</taxon>
        <taxon>Timema</taxon>
    </lineage>
</organism>